<evidence type="ECO:0000313" key="4">
    <source>
        <dbReference type="Proteomes" id="UP000658382"/>
    </source>
</evidence>
<dbReference type="EMBL" id="BMNQ01000063">
    <property type="protein sequence ID" value="GGK05894.1"/>
    <property type="molecule type" value="Genomic_DNA"/>
</dbReference>
<evidence type="ECO:0000256" key="2">
    <source>
        <dbReference type="ARBA" id="ARBA00022801"/>
    </source>
</evidence>
<gene>
    <name evidence="3" type="ORF">GCM10007063_30370</name>
</gene>
<name>A0A917V0R0_9BACI</name>
<dbReference type="Pfam" id="PF04231">
    <property type="entry name" value="Endonuclease_1"/>
    <property type="match status" value="1"/>
</dbReference>
<sequence length="132" mass="15726">MRGDIHHLFTCDPSCNSFRSNYPYHDFAEYTPEMNQIDENCGKAEEERFEPEYGKGIVARAMLYFLLRYPNQVEAKFLEQIDTDLLLEWHVTFPPDLYEKHRNQAIYEIQGNRNPFIDFPQRMLNVMKGIRG</sequence>
<keyword evidence="4" id="KW-1185">Reference proteome</keyword>
<comment type="caution">
    <text evidence="3">The sequence shown here is derived from an EMBL/GenBank/DDBJ whole genome shotgun (WGS) entry which is preliminary data.</text>
</comment>
<evidence type="ECO:0000256" key="1">
    <source>
        <dbReference type="ARBA" id="ARBA00022722"/>
    </source>
</evidence>
<accession>A0A917V0R0</accession>
<proteinExistence type="predicted"/>
<dbReference type="SUPFAM" id="SSF54060">
    <property type="entry name" value="His-Me finger endonucleases"/>
    <property type="match status" value="1"/>
</dbReference>
<dbReference type="InterPro" id="IPR044925">
    <property type="entry name" value="His-Me_finger_sf"/>
</dbReference>
<keyword evidence="1" id="KW-0540">Nuclease</keyword>
<dbReference type="GO" id="GO:0004518">
    <property type="term" value="F:nuclease activity"/>
    <property type="evidence" value="ECO:0007669"/>
    <property type="project" value="UniProtKB-KW"/>
</dbReference>
<dbReference type="GO" id="GO:0016787">
    <property type="term" value="F:hydrolase activity"/>
    <property type="evidence" value="ECO:0007669"/>
    <property type="project" value="UniProtKB-KW"/>
</dbReference>
<keyword evidence="2" id="KW-0378">Hydrolase</keyword>
<reference evidence="3" key="1">
    <citation type="journal article" date="2014" name="Int. J. Syst. Evol. Microbiol.">
        <title>Complete genome sequence of Corynebacterium casei LMG S-19264T (=DSM 44701T), isolated from a smear-ripened cheese.</title>
        <authorList>
            <consortium name="US DOE Joint Genome Institute (JGI-PGF)"/>
            <person name="Walter F."/>
            <person name="Albersmeier A."/>
            <person name="Kalinowski J."/>
            <person name="Ruckert C."/>
        </authorList>
    </citation>
    <scope>NUCLEOTIDE SEQUENCE</scope>
    <source>
        <strain evidence="3">JCM 12580</strain>
    </source>
</reference>
<dbReference type="Proteomes" id="UP000658382">
    <property type="component" value="Unassembled WGS sequence"/>
</dbReference>
<organism evidence="3 4">
    <name type="scientific">Lentibacillus kapialis</name>
    <dbReference type="NCBI Taxonomy" id="340214"/>
    <lineage>
        <taxon>Bacteria</taxon>
        <taxon>Bacillati</taxon>
        <taxon>Bacillota</taxon>
        <taxon>Bacilli</taxon>
        <taxon>Bacillales</taxon>
        <taxon>Bacillaceae</taxon>
        <taxon>Lentibacillus</taxon>
    </lineage>
</organism>
<dbReference type="AlphaFoldDB" id="A0A917V0R0"/>
<protein>
    <recommendedName>
        <fullName evidence="5">Endonuclease I</fullName>
    </recommendedName>
</protein>
<evidence type="ECO:0008006" key="5">
    <source>
        <dbReference type="Google" id="ProtNLM"/>
    </source>
</evidence>
<reference evidence="3" key="2">
    <citation type="submission" date="2020-09" db="EMBL/GenBank/DDBJ databases">
        <authorList>
            <person name="Sun Q."/>
            <person name="Ohkuma M."/>
        </authorList>
    </citation>
    <scope>NUCLEOTIDE SEQUENCE</scope>
    <source>
        <strain evidence="3">JCM 12580</strain>
    </source>
</reference>
<evidence type="ECO:0000313" key="3">
    <source>
        <dbReference type="EMBL" id="GGK05894.1"/>
    </source>
</evidence>
<dbReference type="InterPro" id="IPR007346">
    <property type="entry name" value="Endonuclease-I"/>
</dbReference>
<dbReference type="PANTHER" id="PTHR33607">
    <property type="entry name" value="ENDONUCLEASE-1"/>
    <property type="match status" value="1"/>
</dbReference>
<dbReference type="PANTHER" id="PTHR33607:SF2">
    <property type="entry name" value="ENDONUCLEASE-1"/>
    <property type="match status" value="1"/>
</dbReference>